<feature type="region of interest" description="Disordered" evidence="2">
    <location>
        <begin position="491"/>
        <end position="605"/>
    </location>
</feature>
<evidence type="ECO:0000256" key="2">
    <source>
        <dbReference type="SAM" id="MobiDB-lite"/>
    </source>
</evidence>
<dbReference type="Pfam" id="PF00611">
    <property type="entry name" value="FCH"/>
    <property type="match status" value="1"/>
</dbReference>
<dbReference type="RefSeq" id="XP_040791164.1">
    <property type="nucleotide sequence ID" value="XM_040933030.1"/>
</dbReference>
<feature type="compositionally biased region" description="Low complexity" evidence="2">
    <location>
        <begin position="539"/>
        <end position="555"/>
    </location>
</feature>
<feature type="region of interest" description="Disordered" evidence="2">
    <location>
        <begin position="243"/>
        <end position="437"/>
    </location>
</feature>
<dbReference type="GO" id="GO:0032153">
    <property type="term" value="C:cell division site"/>
    <property type="evidence" value="ECO:0007669"/>
    <property type="project" value="TreeGrafter"/>
</dbReference>
<feature type="compositionally biased region" description="Low complexity" evidence="2">
    <location>
        <begin position="586"/>
        <end position="599"/>
    </location>
</feature>
<feature type="compositionally biased region" description="Basic and acidic residues" evidence="2">
    <location>
        <begin position="423"/>
        <end position="432"/>
    </location>
</feature>
<evidence type="ECO:0000313" key="4">
    <source>
        <dbReference type="EMBL" id="KAF1848601.1"/>
    </source>
</evidence>
<dbReference type="InterPro" id="IPR027267">
    <property type="entry name" value="AH/BAR_dom_sf"/>
</dbReference>
<feature type="compositionally biased region" description="Polar residues" evidence="2">
    <location>
        <begin position="248"/>
        <end position="257"/>
    </location>
</feature>
<dbReference type="AlphaFoldDB" id="A0A9P4LAP4"/>
<dbReference type="GO" id="GO:0030139">
    <property type="term" value="C:endocytic vesicle"/>
    <property type="evidence" value="ECO:0007669"/>
    <property type="project" value="TreeGrafter"/>
</dbReference>
<dbReference type="GO" id="GO:0032185">
    <property type="term" value="P:septin cytoskeleton organization"/>
    <property type="evidence" value="ECO:0007669"/>
    <property type="project" value="TreeGrafter"/>
</dbReference>
<name>A0A9P4LAP4_9PLEO</name>
<dbReference type="InterPro" id="IPR001060">
    <property type="entry name" value="FCH_dom"/>
</dbReference>
<dbReference type="GeneID" id="63850281"/>
<accession>A0A9P4LAP4</accession>
<feature type="compositionally biased region" description="Polar residues" evidence="2">
    <location>
        <begin position="394"/>
        <end position="404"/>
    </location>
</feature>
<dbReference type="InterPro" id="IPR028565">
    <property type="entry name" value="MHD"/>
</dbReference>
<dbReference type="CDD" id="cd07650">
    <property type="entry name" value="F-BAR_Syp1p_like"/>
    <property type="match status" value="1"/>
</dbReference>
<proteinExistence type="predicted"/>
<dbReference type="InterPro" id="IPR049609">
    <property type="entry name" value="Syp1-like_MHD"/>
</dbReference>
<feature type="domain" description="MHD" evidence="3">
    <location>
        <begin position="608"/>
        <end position="869"/>
    </location>
</feature>
<feature type="compositionally biased region" description="Polar residues" evidence="2">
    <location>
        <begin position="360"/>
        <end position="381"/>
    </location>
</feature>
<dbReference type="Proteomes" id="UP000800039">
    <property type="component" value="Unassembled WGS sequence"/>
</dbReference>
<evidence type="ECO:0000259" key="3">
    <source>
        <dbReference type="PROSITE" id="PS51072"/>
    </source>
</evidence>
<feature type="compositionally biased region" description="Acidic residues" evidence="2">
    <location>
        <begin position="850"/>
        <end position="859"/>
    </location>
</feature>
<dbReference type="CDD" id="cd09264">
    <property type="entry name" value="AP_Syp1_MHD"/>
    <property type="match status" value="1"/>
</dbReference>
<feature type="region of interest" description="Disordered" evidence="2">
    <location>
        <begin position="845"/>
        <end position="867"/>
    </location>
</feature>
<evidence type="ECO:0000256" key="1">
    <source>
        <dbReference type="ARBA" id="ARBA00022583"/>
    </source>
</evidence>
<dbReference type="Pfam" id="PF10291">
    <property type="entry name" value="muHD"/>
    <property type="match status" value="1"/>
</dbReference>
<protein>
    <recommendedName>
        <fullName evidence="3">MHD domain-containing protein</fullName>
    </recommendedName>
</protein>
<dbReference type="SUPFAM" id="SSF103657">
    <property type="entry name" value="BAR/IMD domain-like"/>
    <property type="match status" value="1"/>
</dbReference>
<dbReference type="GO" id="GO:0005886">
    <property type="term" value="C:plasma membrane"/>
    <property type="evidence" value="ECO:0007669"/>
    <property type="project" value="TreeGrafter"/>
</dbReference>
<keyword evidence="1" id="KW-0254">Endocytosis</keyword>
<evidence type="ECO:0000313" key="5">
    <source>
        <dbReference type="Proteomes" id="UP000800039"/>
    </source>
</evidence>
<dbReference type="PROSITE" id="PS51072">
    <property type="entry name" value="MHD"/>
    <property type="match status" value="1"/>
</dbReference>
<comment type="caution">
    <text evidence="4">The sequence shown here is derived from an EMBL/GenBank/DDBJ whole genome shotgun (WGS) entry which is preliminary data.</text>
</comment>
<dbReference type="SMART" id="SM00055">
    <property type="entry name" value="FCH"/>
    <property type="match status" value="1"/>
</dbReference>
<reference evidence="4" key="1">
    <citation type="submission" date="2020-01" db="EMBL/GenBank/DDBJ databases">
        <authorList>
            <consortium name="DOE Joint Genome Institute"/>
            <person name="Haridas S."/>
            <person name="Albert R."/>
            <person name="Binder M."/>
            <person name="Bloem J."/>
            <person name="Labutti K."/>
            <person name="Salamov A."/>
            <person name="Andreopoulos B."/>
            <person name="Baker S.E."/>
            <person name="Barry K."/>
            <person name="Bills G."/>
            <person name="Bluhm B.H."/>
            <person name="Cannon C."/>
            <person name="Castanera R."/>
            <person name="Culley D.E."/>
            <person name="Daum C."/>
            <person name="Ezra D."/>
            <person name="Gonzalez J.B."/>
            <person name="Henrissat B."/>
            <person name="Kuo A."/>
            <person name="Liang C."/>
            <person name="Lipzen A."/>
            <person name="Lutzoni F."/>
            <person name="Magnuson J."/>
            <person name="Mondo S."/>
            <person name="Nolan M."/>
            <person name="Ohm R."/>
            <person name="Pangilinan J."/>
            <person name="Park H.-J."/>
            <person name="Ramirez L."/>
            <person name="Alfaro M."/>
            <person name="Sun H."/>
            <person name="Tritt A."/>
            <person name="Yoshinaga Y."/>
            <person name="Zwiers L.-H."/>
            <person name="Turgeon B.G."/>
            <person name="Goodwin S.B."/>
            <person name="Spatafora J.W."/>
            <person name="Crous P.W."/>
            <person name="Grigoriev I.V."/>
        </authorList>
    </citation>
    <scope>NUCLEOTIDE SEQUENCE</scope>
    <source>
        <strain evidence="4">CBS 394.84</strain>
    </source>
</reference>
<organism evidence="4 5">
    <name type="scientific">Cucurbitaria berberidis CBS 394.84</name>
    <dbReference type="NCBI Taxonomy" id="1168544"/>
    <lineage>
        <taxon>Eukaryota</taxon>
        <taxon>Fungi</taxon>
        <taxon>Dikarya</taxon>
        <taxon>Ascomycota</taxon>
        <taxon>Pezizomycotina</taxon>
        <taxon>Dothideomycetes</taxon>
        <taxon>Pleosporomycetidae</taxon>
        <taxon>Pleosporales</taxon>
        <taxon>Pleosporineae</taxon>
        <taxon>Cucurbitariaceae</taxon>
        <taxon>Cucurbitaria</taxon>
    </lineage>
</organism>
<dbReference type="FunFam" id="1.20.1270.60:FF:000102">
    <property type="entry name" value="WGS project CABT00000000 data, contig 2.23"/>
    <property type="match status" value="1"/>
</dbReference>
<dbReference type="InterPro" id="IPR018808">
    <property type="entry name" value="Muniscin_C"/>
</dbReference>
<dbReference type="PANTHER" id="PTHR23065">
    <property type="entry name" value="PROLINE-SERINE-THREONINE PHOSPHATASE INTERACTING PROTEIN 1"/>
    <property type="match status" value="1"/>
</dbReference>
<dbReference type="OrthoDB" id="331602at2759"/>
<dbReference type="PANTHER" id="PTHR23065:SF54">
    <property type="entry name" value="SUPPRESSOR OF YEAST PROFILIN DELETION"/>
    <property type="match status" value="1"/>
</dbReference>
<dbReference type="Gene3D" id="1.20.1270.60">
    <property type="entry name" value="Arfaptin homology (AH) domain/BAR domain"/>
    <property type="match status" value="1"/>
</dbReference>
<sequence length="887" mass="95745">MELQRKEYPALLTSLTPAQAVTVLNDRVHHVSRLNNQIADWLQERRRVEEAYVQGLRKLANRHPPDESSDLGIFSTPWQKIVSATESVAQSHHHLATKIEADVERPLREFAANSREVQAMGNISGNLSAIAKDIDVAQKKSAKLRDKGTKAKASAVSDSVQDIEKAELQWDSQAPYVFEQLQAIDETRLNHLRDALTQFQTHEVDQVERSRVTAEETLNALLNIETADEIQTWALRMRSGDLPHASRKLSNTGTPTRSLAPPVPTTPSAADDSRSQKSGSIPEKHSSNPLKRFGTVLGRRRQSQHPYGRASSPERKSSTNLGSAFSGFGKGKSKDREALSPPPSSSSERPRSPLRRISSTARASQRSDSPTHTRFPSTEAPNGTIAESPMEADVSSTMNGTAPVQDTIPELQEPLSPPTVAETKPEPEKDAEGFSVPPSAVDAITEAEREAGFTPSESNSTPQFKLDIRNAPIQEEGEDADAATANLVNTLRAQAAQPKRSSTLRGRRDVRNTIFVPNPATPDLQNLQSIGEVPPPLPSAGSGPTSAPSSATFPVPALPPQPISPAFKPPHRSLLSEDHAASDTQSIRSGRSLSSSASATVRHPDLHGPGLNASLVETVSAWFEQGIVTKAMVIGQVALAYNPVDISAGPFGTESIRLENFPVLEKVAPNPAFIEQSPDSPGNYTVDLAKITKTSVAFHYQLHIEDNGIASLAPIILSPVWKSESTQTSAILHYSLNPDFNIGGATSITVRNLVLVMRLEPGSKATACQSKPSGTFSRDKGLIYWRLGDVTFFKDQVAQTIRVRFFTEGEAKPGNTEARWEISDEQSLSLGSGLGVSMSAPLNEAKQDGEADPFADADENAPPASPAIGWKPVASIKKIISGTYMGV</sequence>
<feature type="non-terminal residue" evidence="4">
    <location>
        <position position="1"/>
    </location>
</feature>
<dbReference type="EMBL" id="ML976615">
    <property type="protein sequence ID" value="KAF1848601.1"/>
    <property type="molecule type" value="Genomic_DNA"/>
</dbReference>
<dbReference type="GO" id="GO:0006897">
    <property type="term" value="P:endocytosis"/>
    <property type="evidence" value="ECO:0007669"/>
    <property type="project" value="UniProtKB-KW"/>
</dbReference>
<gene>
    <name evidence="4" type="ORF">K460DRAFT_364597</name>
</gene>
<keyword evidence="5" id="KW-1185">Reference proteome</keyword>